<keyword evidence="5" id="KW-1133">Transmembrane helix</keyword>
<evidence type="ECO:0000256" key="1">
    <source>
        <dbReference type="ARBA" id="ARBA00004167"/>
    </source>
</evidence>
<comment type="subcellular location">
    <subcellularLocation>
        <location evidence="1">Membrane</location>
        <topology evidence="1">Single-pass membrane protein</topology>
    </subcellularLocation>
</comment>
<proteinExistence type="predicted"/>
<keyword evidence="3" id="KW-0812">Transmembrane</keyword>
<dbReference type="PANTHER" id="PTHR47947:SF1">
    <property type="entry name" value="CYTOCHROME P450 82E3"/>
    <property type="match status" value="1"/>
</dbReference>
<reference evidence="10" key="1">
    <citation type="journal article" date="2019" name="Science">
        <title>Mutation of a bHLH transcription factor allowed almond domestication.</title>
        <authorList>
            <person name="Sanchez-Perez R."/>
            <person name="Pavan S."/>
            <person name="Mazzeo R."/>
            <person name="Moldovan C."/>
            <person name="Aiese Cigliano R."/>
            <person name="Del Cueto J."/>
            <person name="Ricciardi F."/>
            <person name="Lotti C."/>
            <person name="Ricciardi L."/>
            <person name="Dicenta F."/>
            <person name="Lopez-Marques R.L."/>
            <person name="Lindberg Moller B."/>
        </authorList>
    </citation>
    <scope>NUCLEOTIDE SEQUENCE</scope>
</reference>
<dbReference type="Gene3D" id="1.20.930.50">
    <property type="match status" value="1"/>
</dbReference>
<evidence type="ECO:0000256" key="3">
    <source>
        <dbReference type="ARBA" id="ARBA00022692"/>
    </source>
</evidence>
<keyword evidence="2" id="KW-0349">Heme</keyword>
<dbReference type="EMBL" id="AP019304">
    <property type="protein sequence ID" value="BBH10003.1"/>
    <property type="molecule type" value="Genomic_DNA"/>
</dbReference>
<dbReference type="GO" id="GO:0016705">
    <property type="term" value="F:oxidoreductase activity, acting on paired donors, with incorporation or reduction of molecular oxygen"/>
    <property type="evidence" value="ECO:0007669"/>
    <property type="project" value="InterPro"/>
</dbReference>
<dbReference type="GO" id="GO:0016020">
    <property type="term" value="C:membrane"/>
    <property type="evidence" value="ECO:0007669"/>
    <property type="project" value="UniProtKB-SubCell"/>
</dbReference>
<dbReference type="PANTHER" id="PTHR47947">
    <property type="entry name" value="CYTOCHROME P450 82C3-RELATED"/>
    <property type="match status" value="1"/>
</dbReference>
<accession>A0A4Y1S1X6</accession>
<evidence type="ECO:0000256" key="5">
    <source>
        <dbReference type="ARBA" id="ARBA00022989"/>
    </source>
</evidence>
<dbReference type="AlphaFoldDB" id="A0A4Y1S1X6"/>
<keyword evidence="7" id="KW-0408">Iron</keyword>
<name>A0A4Y1S1X6_PRUDU</name>
<gene>
    <name evidence="10" type="ORF">Prudu_022672</name>
</gene>
<evidence type="ECO:0000256" key="6">
    <source>
        <dbReference type="ARBA" id="ARBA00023002"/>
    </source>
</evidence>
<evidence type="ECO:0000256" key="9">
    <source>
        <dbReference type="ARBA" id="ARBA00023136"/>
    </source>
</evidence>
<dbReference type="InterPro" id="IPR036396">
    <property type="entry name" value="Cyt_P450_sf"/>
</dbReference>
<dbReference type="GO" id="GO:0004497">
    <property type="term" value="F:monooxygenase activity"/>
    <property type="evidence" value="ECO:0007669"/>
    <property type="project" value="UniProtKB-KW"/>
</dbReference>
<evidence type="ECO:0000256" key="2">
    <source>
        <dbReference type="ARBA" id="ARBA00022617"/>
    </source>
</evidence>
<sequence length="90" mass="10373">MACKHPVLVISNYDAVKQCFTKNDTVFATRPRSSQGKYLGYNYAGFGFSPYGTYRRDIRKMVMVELLSSRRLETLKHVQISEVTSIHEVH</sequence>
<evidence type="ECO:0000256" key="4">
    <source>
        <dbReference type="ARBA" id="ARBA00022723"/>
    </source>
</evidence>
<dbReference type="InterPro" id="IPR050651">
    <property type="entry name" value="Plant_Cytochrome_P450_Monoox"/>
</dbReference>
<evidence type="ECO:0000256" key="8">
    <source>
        <dbReference type="ARBA" id="ARBA00023033"/>
    </source>
</evidence>
<evidence type="ECO:0000313" key="10">
    <source>
        <dbReference type="EMBL" id="BBH10003.1"/>
    </source>
</evidence>
<dbReference type="GO" id="GO:0020037">
    <property type="term" value="F:heme binding"/>
    <property type="evidence" value="ECO:0007669"/>
    <property type="project" value="InterPro"/>
</dbReference>
<keyword evidence="6" id="KW-0560">Oxidoreductase</keyword>
<organism evidence="10">
    <name type="scientific">Prunus dulcis</name>
    <name type="common">Almond</name>
    <name type="synonym">Amygdalus dulcis</name>
    <dbReference type="NCBI Taxonomy" id="3755"/>
    <lineage>
        <taxon>Eukaryota</taxon>
        <taxon>Viridiplantae</taxon>
        <taxon>Streptophyta</taxon>
        <taxon>Embryophyta</taxon>
        <taxon>Tracheophyta</taxon>
        <taxon>Spermatophyta</taxon>
        <taxon>Magnoliopsida</taxon>
        <taxon>eudicotyledons</taxon>
        <taxon>Gunneridae</taxon>
        <taxon>Pentapetalae</taxon>
        <taxon>rosids</taxon>
        <taxon>fabids</taxon>
        <taxon>Rosales</taxon>
        <taxon>Rosaceae</taxon>
        <taxon>Amygdaloideae</taxon>
        <taxon>Amygdaleae</taxon>
        <taxon>Prunus</taxon>
    </lineage>
</organism>
<keyword evidence="8" id="KW-0503">Monooxygenase</keyword>
<protein>
    <submittedName>
        <fullName evidence="10">Cytochrome P450, family 81, subfamily D, polypeptide 8</fullName>
    </submittedName>
</protein>
<keyword evidence="9" id="KW-0472">Membrane</keyword>
<dbReference type="GO" id="GO:0005506">
    <property type="term" value="F:iron ion binding"/>
    <property type="evidence" value="ECO:0007669"/>
    <property type="project" value="InterPro"/>
</dbReference>
<dbReference type="SUPFAM" id="SSF48264">
    <property type="entry name" value="Cytochrome P450"/>
    <property type="match status" value="1"/>
</dbReference>
<keyword evidence="4" id="KW-0479">Metal-binding</keyword>
<evidence type="ECO:0000256" key="7">
    <source>
        <dbReference type="ARBA" id="ARBA00023004"/>
    </source>
</evidence>